<keyword evidence="2" id="KW-1185">Reference proteome</keyword>
<accession>A0AC61MTF9</accession>
<evidence type="ECO:0000313" key="2">
    <source>
        <dbReference type="Proteomes" id="UP000595814"/>
    </source>
</evidence>
<name>A0AC61MTF9_9FIRM</name>
<dbReference type="Proteomes" id="UP000595814">
    <property type="component" value="Chromosome"/>
</dbReference>
<reference evidence="1 2" key="1">
    <citation type="journal article" date="2022" name="Int. J. Syst. Evol. Microbiol.">
        <title>Miniphocaeibacter halophilus sp. nov., an ammonium-tolerant acetate-producing bacterium isolated from a biogas system.</title>
        <authorList>
            <person name="Schnurer A."/>
            <person name="Singh A."/>
            <person name="Bi S."/>
            <person name="Qiao W."/>
            <person name="Westerholm M."/>
        </authorList>
    </citation>
    <scope>NUCLEOTIDE SEQUENCE [LARGE SCALE GENOMIC DNA]</scope>
    <source>
        <strain evidence="1 2">AMB_01</strain>
    </source>
</reference>
<sequence length="233" mass="26227">MYLVVNKPIVLPSPRNVITKLLELIQEKNFYISVLNSVKSIGFGFTIAYILGVFFAVLNLLIPITKDIFLPIFNILRVTPIASFIILALVFMKVEKLPILVSVFMVLPLVWRNVTEGFKAVNYNLIEMSEFFKVSKVSQLRNIYLPHSLPFLLAAVHTGFGYAWKSVITAEVMASATMTIGSHIADGKIYINTDEIFAWTIVVIIMSILTEKIILLLTSIYSKKSYKVKGDSN</sequence>
<gene>
    <name evidence="1" type="ORF">JFY71_03765</name>
</gene>
<organism evidence="1 2">
    <name type="scientific">Miniphocaeibacter halophilus</name>
    <dbReference type="NCBI Taxonomy" id="2931922"/>
    <lineage>
        <taxon>Bacteria</taxon>
        <taxon>Bacillati</taxon>
        <taxon>Bacillota</taxon>
        <taxon>Tissierellia</taxon>
        <taxon>Tissierellales</taxon>
        <taxon>Peptoniphilaceae</taxon>
        <taxon>Miniphocaeibacter</taxon>
    </lineage>
</organism>
<proteinExistence type="predicted"/>
<evidence type="ECO:0000313" key="1">
    <source>
        <dbReference type="EMBL" id="QQK08668.1"/>
    </source>
</evidence>
<protein>
    <submittedName>
        <fullName evidence="1">ABC transporter permease subunit</fullName>
    </submittedName>
</protein>
<dbReference type="EMBL" id="CP066744">
    <property type="protein sequence ID" value="QQK08668.1"/>
    <property type="molecule type" value="Genomic_DNA"/>
</dbReference>